<keyword evidence="2" id="KW-0238">DNA-binding</keyword>
<dbReference type="GO" id="GO:0015074">
    <property type="term" value="P:DNA integration"/>
    <property type="evidence" value="ECO:0007669"/>
    <property type="project" value="InterPro"/>
</dbReference>
<dbReference type="PANTHER" id="PTHR30349">
    <property type="entry name" value="PHAGE INTEGRASE-RELATED"/>
    <property type="match status" value="1"/>
</dbReference>
<dbReference type="GO" id="GO:0006310">
    <property type="term" value="P:DNA recombination"/>
    <property type="evidence" value="ECO:0007669"/>
    <property type="project" value="UniProtKB-KW"/>
</dbReference>
<dbReference type="Gene3D" id="1.10.443.10">
    <property type="entry name" value="Intergrase catalytic core"/>
    <property type="match status" value="1"/>
</dbReference>
<dbReference type="Gene3D" id="1.10.150.130">
    <property type="match status" value="1"/>
</dbReference>
<organism evidence="5 6">
    <name type="scientific">Ruminiclostridium sufflavum DSM 19573</name>
    <dbReference type="NCBI Taxonomy" id="1121337"/>
    <lineage>
        <taxon>Bacteria</taxon>
        <taxon>Bacillati</taxon>
        <taxon>Bacillota</taxon>
        <taxon>Clostridia</taxon>
        <taxon>Eubacteriales</taxon>
        <taxon>Oscillospiraceae</taxon>
        <taxon>Ruminiclostridium</taxon>
    </lineage>
</organism>
<evidence type="ECO:0000313" key="5">
    <source>
        <dbReference type="EMBL" id="PYG84967.1"/>
    </source>
</evidence>
<gene>
    <name evidence="5" type="ORF">LY28_03425</name>
</gene>
<dbReference type="GO" id="GO:0003677">
    <property type="term" value="F:DNA binding"/>
    <property type="evidence" value="ECO:0007669"/>
    <property type="project" value="UniProtKB-KW"/>
</dbReference>
<dbReference type="OrthoDB" id="9802329at2"/>
<dbReference type="EMBL" id="QKMR01000027">
    <property type="protein sequence ID" value="PYG84967.1"/>
    <property type="molecule type" value="Genomic_DNA"/>
</dbReference>
<dbReference type="InterPro" id="IPR011010">
    <property type="entry name" value="DNA_brk_join_enz"/>
</dbReference>
<protein>
    <submittedName>
        <fullName evidence="5">Site-specific recombinase XerD</fullName>
    </submittedName>
</protein>
<keyword evidence="6" id="KW-1185">Reference proteome</keyword>
<evidence type="ECO:0000256" key="1">
    <source>
        <dbReference type="ARBA" id="ARBA00008857"/>
    </source>
</evidence>
<dbReference type="AlphaFoldDB" id="A0A318XGA9"/>
<dbReference type="InterPro" id="IPR050090">
    <property type="entry name" value="Tyrosine_recombinase_XerCD"/>
</dbReference>
<feature type="domain" description="Tyr recombinase" evidence="4">
    <location>
        <begin position="209"/>
        <end position="397"/>
    </location>
</feature>
<dbReference type="PANTHER" id="PTHR30349:SF41">
    <property type="entry name" value="INTEGRASE_RECOMBINASE PROTEIN MJ0367-RELATED"/>
    <property type="match status" value="1"/>
</dbReference>
<evidence type="ECO:0000313" key="6">
    <source>
        <dbReference type="Proteomes" id="UP000248132"/>
    </source>
</evidence>
<keyword evidence="3" id="KW-0233">DNA recombination</keyword>
<dbReference type="InterPro" id="IPR002104">
    <property type="entry name" value="Integrase_catalytic"/>
</dbReference>
<dbReference type="RefSeq" id="WP_110463383.1">
    <property type="nucleotide sequence ID" value="NZ_QKMR01000027.1"/>
</dbReference>
<reference evidence="5 6" key="1">
    <citation type="submission" date="2018-06" db="EMBL/GenBank/DDBJ databases">
        <title>Genomic Encyclopedia of Type Strains, Phase I: the one thousand microbial genomes (KMG-I) project.</title>
        <authorList>
            <person name="Kyrpides N."/>
        </authorList>
    </citation>
    <scope>NUCLEOTIDE SEQUENCE [LARGE SCALE GENOMIC DNA]</scope>
    <source>
        <strain evidence="5 6">DSM 19573</strain>
    </source>
</reference>
<proteinExistence type="inferred from homology"/>
<evidence type="ECO:0000256" key="3">
    <source>
        <dbReference type="ARBA" id="ARBA00023172"/>
    </source>
</evidence>
<evidence type="ECO:0000256" key="2">
    <source>
        <dbReference type="ARBA" id="ARBA00023125"/>
    </source>
</evidence>
<accession>A0A318XGA9</accession>
<comment type="caution">
    <text evidence="5">The sequence shown here is derived from an EMBL/GenBank/DDBJ whole genome shotgun (WGS) entry which is preliminary data.</text>
</comment>
<evidence type="ECO:0000259" key="4">
    <source>
        <dbReference type="PROSITE" id="PS51898"/>
    </source>
</evidence>
<sequence>MTLQETALQAVQTMIDKGYSPFTAWNEYETVYAPIIRVHEKHNIVEFNTKSISEYVSATETRFKDGKISYGTFHRLIAGAERLLMFQNGNGIRKPKHGNRVQIGGHFGIVLDNFIANSHDWGKTVKPTAISELRQHFDWLLKNGCDNLENVTGQILRNYLIYCSEKYCPATLAQLKGRLKRSYTFFLNCGYIAKDFSNIFSFKVAIEKKILRAVPQDEIAAVLKQIDRSLPRGKRDYAIILLGIVTGLRACDIAALKLSDIDWRTGEIHILQKKTRVPLALPLTQDVGAALKDYILNGRISPIRKVIREYEEVFISVKAPYAPLSHYGAIGGIYALYKLKAGLKSGTFHDLRRAIGKNMVTAEIPVSTVSQVLGHGDLDSTKQYISLDSIHLKECALNFQGIVPKGGAAE</sequence>
<comment type="similarity">
    <text evidence="1">Belongs to the 'phage' integrase family.</text>
</comment>
<dbReference type="Pfam" id="PF00589">
    <property type="entry name" value="Phage_integrase"/>
    <property type="match status" value="1"/>
</dbReference>
<dbReference type="InterPro" id="IPR010998">
    <property type="entry name" value="Integrase_recombinase_N"/>
</dbReference>
<name>A0A318XGA9_9FIRM</name>
<dbReference type="PROSITE" id="PS51898">
    <property type="entry name" value="TYR_RECOMBINASE"/>
    <property type="match status" value="1"/>
</dbReference>
<dbReference type="InterPro" id="IPR013762">
    <property type="entry name" value="Integrase-like_cat_sf"/>
</dbReference>
<dbReference type="SUPFAM" id="SSF56349">
    <property type="entry name" value="DNA breaking-rejoining enzymes"/>
    <property type="match status" value="1"/>
</dbReference>
<dbReference type="Proteomes" id="UP000248132">
    <property type="component" value="Unassembled WGS sequence"/>
</dbReference>